<organism evidence="2 3">
    <name type="scientific">Corchorus capsularis</name>
    <name type="common">Jute</name>
    <dbReference type="NCBI Taxonomy" id="210143"/>
    <lineage>
        <taxon>Eukaryota</taxon>
        <taxon>Viridiplantae</taxon>
        <taxon>Streptophyta</taxon>
        <taxon>Embryophyta</taxon>
        <taxon>Tracheophyta</taxon>
        <taxon>Spermatophyta</taxon>
        <taxon>Magnoliopsida</taxon>
        <taxon>eudicotyledons</taxon>
        <taxon>Gunneridae</taxon>
        <taxon>Pentapetalae</taxon>
        <taxon>rosids</taxon>
        <taxon>malvids</taxon>
        <taxon>Malvales</taxon>
        <taxon>Malvaceae</taxon>
        <taxon>Grewioideae</taxon>
        <taxon>Apeibeae</taxon>
        <taxon>Corchorus</taxon>
    </lineage>
</organism>
<name>A0A1R3G0I0_COCAP</name>
<accession>A0A1R3G0I0</accession>
<evidence type="ECO:0000313" key="2">
    <source>
        <dbReference type="EMBL" id="OMO51500.1"/>
    </source>
</evidence>
<evidence type="ECO:0000313" key="3">
    <source>
        <dbReference type="Proteomes" id="UP000188268"/>
    </source>
</evidence>
<evidence type="ECO:0000256" key="1">
    <source>
        <dbReference type="SAM" id="Phobius"/>
    </source>
</evidence>
<keyword evidence="3" id="KW-1185">Reference proteome</keyword>
<reference evidence="2 3" key="1">
    <citation type="submission" date="2013-09" db="EMBL/GenBank/DDBJ databases">
        <title>Corchorus capsularis genome sequencing.</title>
        <authorList>
            <person name="Alam M."/>
            <person name="Haque M.S."/>
            <person name="Islam M.S."/>
            <person name="Emdad E.M."/>
            <person name="Islam M.M."/>
            <person name="Ahmed B."/>
            <person name="Halim A."/>
            <person name="Hossen Q.M.M."/>
            <person name="Hossain M.Z."/>
            <person name="Ahmed R."/>
            <person name="Khan M.M."/>
            <person name="Islam R."/>
            <person name="Rashid M.M."/>
            <person name="Khan S.A."/>
            <person name="Rahman M.S."/>
            <person name="Alam M."/>
        </authorList>
    </citation>
    <scope>NUCLEOTIDE SEQUENCE [LARGE SCALE GENOMIC DNA]</scope>
    <source>
        <strain evidence="3">cv. CVL-1</strain>
        <tissue evidence="2">Whole seedling</tissue>
    </source>
</reference>
<dbReference type="AlphaFoldDB" id="A0A1R3G0I0"/>
<dbReference type="Gramene" id="OMO51500">
    <property type="protein sequence ID" value="OMO51500"/>
    <property type="gene ID" value="CCACVL1_29757"/>
</dbReference>
<comment type="caution">
    <text evidence="2">The sequence shown here is derived from an EMBL/GenBank/DDBJ whole genome shotgun (WGS) entry which is preliminary data.</text>
</comment>
<sequence>MYGKLGRRRQPLQSNERSRFRFASSYRRFIRSILILLAFIALLPPIYFHFRLRRFHQANRCGLKDS</sequence>
<dbReference type="EMBL" id="AWWV01015782">
    <property type="protein sequence ID" value="OMO51500.1"/>
    <property type="molecule type" value="Genomic_DNA"/>
</dbReference>
<keyword evidence="1" id="KW-0812">Transmembrane</keyword>
<keyword evidence="1" id="KW-0472">Membrane</keyword>
<proteinExistence type="predicted"/>
<protein>
    <submittedName>
        <fullName evidence="2">Uncharacterized protein</fullName>
    </submittedName>
</protein>
<keyword evidence="1" id="KW-1133">Transmembrane helix</keyword>
<feature type="transmembrane region" description="Helical" evidence="1">
    <location>
        <begin position="29"/>
        <end position="50"/>
    </location>
</feature>
<dbReference type="Proteomes" id="UP000188268">
    <property type="component" value="Unassembled WGS sequence"/>
</dbReference>
<gene>
    <name evidence="2" type="ORF">CCACVL1_29757</name>
</gene>